<dbReference type="EMBL" id="HBGK01016257">
    <property type="protein sequence ID" value="CAD9279310.1"/>
    <property type="molecule type" value="Transcribed_RNA"/>
</dbReference>
<feature type="region of interest" description="Disordered" evidence="4">
    <location>
        <begin position="65"/>
        <end position="85"/>
    </location>
</feature>
<dbReference type="Gene3D" id="1.25.40.20">
    <property type="entry name" value="Ankyrin repeat-containing domain"/>
    <property type="match status" value="1"/>
</dbReference>
<keyword evidence="5" id="KW-0732">Signal</keyword>
<keyword evidence="1" id="KW-0677">Repeat</keyword>
<name>A0A6U5JLS1_9STRA</name>
<feature type="repeat" description="ANK" evidence="3">
    <location>
        <begin position="38"/>
        <end position="71"/>
    </location>
</feature>
<dbReference type="PANTHER" id="PTHR24173:SF74">
    <property type="entry name" value="ANKYRIN REPEAT DOMAIN-CONTAINING PROTEIN 16"/>
    <property type="match status" value="1"/>
</dbReference>
<evidence type="ECO:0000256" key="3">
    <source>
        <dbReference type="PROSITE-ProRule" id="PRU00023"/>
    </source>
</evidence>
<dbReference type="PANTHER" id="PTHR24173">
    <property type="entry name" value="ANKYRIN REPEAT CONTAINING"/>
    <property type="match status" value="1"/>
</dbReference>
<accession>A0A6U5JLS1</accession>
<reference evidence="7" key="1">
    <citation type="submission" date="2021-01" db="EMBL/GenBank/DDBJ databases">
        <authorList>
            <person name="Corre E."/>
            <person name="Pelletier E."/>
            <person name="Niang G."/>
            <person name="Scheremetjew M."/>
            <person name="Finn R."/>
            <person name="Kale V."/>
            <person name="Holt S."/>
            <person name="Cochrane G."/>
            <person name="Meng A."/>
            <person name="Brown T."/>
            <person name="Cohen L."/>
        </authorList>
    </citation>
    <scope>NUCLEOTIDE SEQUENCE</scope>
    <source>
        <strain evidence="7">CCMP 410</strain>
    </source>
</reference>
<evidence type="ECO:0000313" key="6">
    <source>
        <dbReference type="EMBL" id="CAD9279309.1"/>
    </source>
</evidence>
<feature type="chain" id="PRO_5036192220" evidence="5">
    <location>
        <begin position="28"/>
        <end position="111"/>
    </location>
</feature>
<dbReference type="AlphaFoldDB" id="A0A6U5JLS1"/>
<dbReference type="InterPro" id="IPR002110">
    <property type="entry name" value="Ankyrin_rpt"/>
</dbReference>
<dbReference type="EMBL" id="HBGK01016255">
    <property type="protein sequence ID" value="CAD9279309.1"/>
    <property type="molecule type" value="Transcribed_RNA"/>
</dbReference>
<dbReference type="InterPro" id="IPR036770">
    <property type="entry name" value="Ankyrin_rpt-contain_sf"/>
</dbReference>
<evidence type="ECO:0000313" key="7">
    <source>
        <dbReference type="EMBL" id="CAD9279310.1"/>
    </source>
</evidence>
<gene>
    <name evidence="6" type="ORF">GOCE00092_LOCUS8218</name>
    <name evidence="7" type="ORF">GOCE00092_LOCUS8219</name>
</gene>
<keyword evidence="2 3" id="KW-0040">ANK repeat</keyword>
<evidence type="ECO:0000256" key="5">
    <source>
        <dbReference type="SAM" id="SignalP"/>
    </source>
</evidence>
<organism evidence="7">
    <name type="scientific">Grammatophora oceanica</name>
    <dbReference type="NCBI Taxonomy" id="210454"/>
    <lineage>
        <taxon>Eukaryota</taxon>
        <taxon>Sar</taxon>
        <taxon>Stramenopiles</taxon>
        <taxon>Ochrophyta</taxon>
        <taxon>Bacillariophyta</taxon>
        <taxon>Fragilariophyceae</taxon>
        <taxon>Fragilariophycidae</taxon>
        <taxon>Rhabdonematales</taxon>
        <taxon>Grammatophoraceae</taxon>
        <taxon>Grammatophora</taxon>
    </lineage>
</organism>
<dbReference type="PROSITE" id="PS50088">
    <property type="entry name" value="ANK_REPEAT"/>
    <property type="match status" value="1"/>
</dbReference>
<feature type="signal peptide" evidence="5">
    <location>
        <begin position="1"/>
        <end position="27"/>
    </location>
</feature>
<evidence type="ECO:0000256" key="2">
    <source>
        <dbReference type="ARBA" id="ARBA00023043"/>
    </source>
</evidence>
<evidence type="ECO:0000256" key="4">
    <source>
        <dbReference type="SAM" id="MobiDB-lite"/>
    </source>
</evidence>
<protein>
    <submittedName>
        <fullName evidence="7">Uncharacterized protein</fullName>
    </submittedName>
</protein>
<dbReference type="Pfam" id="PF12796">
    <property type="entry name" value="Ank_2"/>
    <property type="match status" value="1"/>
</dbReference>
<dbReference type="PROSITE" id="PS50297">
    <property type="entry name" value="ANK_REP_REGION"/>
    <property type="match status" value="1"/>
</dbReference>
<sequence length="111" mass="12469">MQQFGPHPCTSHALLIILHVVKYLIESHKMRIDTKDNAGWTRLHVACANDHVDVVVSLVEKQGPNVEATDNDNDNWAPLHRGEPQRSCDRCYVSRTGAVRQCLSPRQDPCG</sequence>
<dbReference type="SUPFAM" id="SSF48403">
    <property type="entry name" value="Ankyrin repeat"/>
    <property type="match status" value="1"/>
</dbReference>
<proteinExistence type="predicted"/>
<evidence type="ECO:0000256" key="1">
    <source>
        <dbReference type="ARBA" id="ARBA00022737"/>
    </source>
</evidence>